<dbReference type="PROSITE" id="PS50835">
    <property type="entry name" value="IG_LIKE"/>
    <property type="match status" value="1"/>
</dbReference>
<evidence type="ECO:0000313" key="9">
    <source>
        <dbReference type="Proteomes" id="UP000683360"/>
    </source>
</evidence>
<comment type="caution">
    <text evidence="8">The sequence shown here is derived from an EMBL/GenBank/DDBJ whole genome shotgun (WGS) entry which is preliminary data.</text>
</comment>
<dbReference type="Proteomes" id="UP000683360">
    <property type="component" value="Unassembled WGS sequence"/>
</dbReference>
<dbReference type="EMBL" id="CAJPWZ010001398">
    <property type="protein sequence ID" value="CAG2214078.1"/>
    <property type="molecule type" value="Genomic_DNA"/>
</dbReference>
<keyword evidence="3" id="KW-1015">Disulfide bond</keyword>
<dbReference type="SMART" id="SM00409">
    <property type="entry name" value="IG"/>
    <property type="match status" value="2"/>
</dbReference>
<evidence type="ECO:0000313" key="8">
    <source>
        <dbReference type="EMBL" id="CAG2214078.1"/>
    </source>
</evidence>
<dbReference type="PANTHER" id="PTHR11640:SF136">
    <property type="entry name" value="NEPHRIN"/>
    <property type="match status" value="1"/>
</dbReference>
<evidence type="ECO:0000256" key="3">
    <source>
        <dbReference type="ARBA" id="ARBA00023157"/>
    </source>
</evidence>
<dbReference type="GO" id="GO:0005911">
    <property type="term" value="C:cell-cell junction"/>
    <property type="evidence" value="ECO:0007669"/>
    <property type="project" value="TreeGrafter"/>
</dbReference>
<evidence type="ECO:0000259" key="7">
    <source>
        <dbReference type="PROSITE" id="PS50835"/>
    </source>
</evidence>
<feature type="signal peptide" evidence="6">
    <location>
        <begin position="1"/>
        <end position="17"/>
    </location>
</feature>
<dbReference type="AlphaFoldDB" id="A0A8S3S6U7"/>
<reference evidence="8" key="1">
    <citation type="submission" date="2021-03" db="EMBL/GenBank/DDBJ databases">
        <authorList>
            <person name="Bekaert M."/>
        </authorList>
    </citation>
    <scope>NUCLEOTIDE SEQUENCE</scope>
</reference>
<dbReference type="InterPro" id="IPR003599">
    <property type="entry name" value="Ig_sub"/>
</dbReference>
<dbReference type="OrthoDB" id="6140600at2759"/>
<dbReference type="Gene3D" id="2.60.40.10">
    <property type="entry name" value="Immunoglobulins"/>
    <property type="match status" value="2"/>
</dbReference>
<evidence type="ECO:0000256" key="2">
    <source>
        <dbReference type="ARBA" id="ARBA00023136"/>
    </source>
</evidence>
<proteinExistence type="predicted"/>
<evidence type="ECO:0000256" key="6">
    <source>
        <dbReference type="SAM" id="SignalP"/>
    </source>
</evidence>
<accession>A0A8S3S6U7</accession>
<dbReference type="InterPro" id="IPR013162">
    <property type="entry name" value="CD80_C2-set"/>
</dbReference>
<dbReference type="InterPro" id="IPR036179">
    <property type="entry name" value="Ig-like_dom_sf"/>
</dbReference>
<feature type="domain" description="Ig-like" evidence="7">
    <location>
        <begin position="269"/>
        <end position="361"/>
    </location>
</feature>
<protein>
    <recommendedName>
        <fullName evidence="7">Ig-like domain-containing protein</fullName>
    </recommendedName>
</protein>
<evidence type="ECO:0000256" key="4">
    <source>
        <dbReference type="ARBA" id="ARBA00023180"/>
    </source>
</evidence>
<dbReference type="SUPFAM" id="SSF48726">
    <property type="entry name" value="Immunoglobulin"/>
    <property type="match status" value="1"/>
</dbReference>
<evidence type="ECO:0000256" key="5">
    <source>
        <dbReference type="ARBA" id="ARBA00023319"/>
    </source>
</evidence>
<evidence type="ECO:0000256" key="1">
    <source>
        <dbReference type="ARBA" id="ARBA00004479"/>
    </source>
</evidence>
<keyword evidence="6" id="KW-0732">Signal</keyword>
<keyword evidence="4" id="KW-0325">Glycoprotein</keyword>
<organism evidence="8 9">
    <name type="scientific">Mytilus edulis</name>
    <name type="common">Blue mussel</name>
    <dbReference type="NCBI Taxonomy" id="6550"/>
    <lineage>
        <taxon>Eukaryota</taxon>
        <taxon>Metazoa</taxon>
        <taxon>Spiralia</taxon>
        <taxon>Lophotrochozoa</taxon>
        <taxon>Mollusca</taxon>
        <taxon>Bivalvia</taxon>
        <taxon>Autobranchia</taxon>
        <taxon>Pteriomorphia</taxon>
        <taxon>Mytilida</taxon>
        <taxon>Mytiloidea</taxon>
        <taxon>Mytilidae</taxon>
        <taxon>Mytilinae</taxon>
        <taxon>Mytilus</taxon>
    </lineage>
</organism>
<dbReference type="InterPro" id="IPR051275">
    <property type="entry name" value="Cell_adhesion_signaling"/>
</dbReference>
<dbReference type="PANTHER" id="PTHR11640">
    <property type="entry name" value="NEPHRIN"/>
    <property type="match status" value="1"/>
</dbReference>
<sequence>MKLLRVIMLCLCYTSYSNYISKLGNNPQLICIVVLTINLNKAKLRINACNEGGRSYRQFSYALTYCRFLIKTFANVETGRIIADVKAAGNGTALDPLHQYVSHGREAVLQCIFQESKMKWNVVTNIQKYKVSSNPSTEHSRLHVLNSQPDDEVIYGCSGLVNQMYYIQLNLYVPPTRLYFFRSIANKLEGMEGTDLLIRCIAEGGKPPPDVSILNSSRPNKTQEISFIIPTISRDYHQKPIVCDAFSDALESPMRVTVQINLYLKPFTPKFNTNEVSTEETIPLRVSCISYGSRPTSSFNWNIGRNDVTSFSKSKTEIAENGTKTVVSTLTYSVNKSHNEQTIICRASNIVGSVSASKTLDVKCK</sequence>
<keyword evidence="2" id="KW-0472">Membrane</keyword>
<comment type="subcellular location">
    <subcellularLocation>
        <location evidence="1">Membrane</location>
        <topology evidence="1">Single-pass type I membrane protein</topology>
    </subcellularLocation>
</comment>
<dbReference type="GO" id="GO:0005886">
    <property type="term" value="C:plasma membrane"/>
    <property type="evidence" value="ECO:0007669"/>
    <property type="project" value="TreeGrafter"/>
</dbReference>
<feature type="chain" id="PRO_5035863663" description="Ig-like domain-containing protein" evidence="6">
    <location>
        <begin position="18"/>
        <end position="365"/>
    </location>
</feature>
<gene>
    <name evidence="8" type="ORF">MEDL_27942</name>
</gene>
<keyword evidence="9" id="KW-1185">Reference proteome</keyword>
<keyword evidence="5" id="KW-0393">Immunoglobulin domain</keyword>
<dbReference type="GO" id="GO:0050839">
    <property type="term" value="F:cell adhesion molecule binding"/>
    <property type="evidence" value="ECO:0007669"/>
    <property type="project" value="TreeGrafter"/>
</dbReference>
<dbReference type="GO" id="GO:0098609">
    <property type="term" value="P:cell-cell adhesion"/>
    <property type="evidence" value="ECO:0007669"/>
    <property type="project" value="TreeGrafter"/>
</dbReference>
<dbReference type="InterPro" id="IPR013783">
    <property type="entry name" value="Ig-like_fold"/>
</dbReference>
<name>A0A8S3S6U7_MYTED</name>
<dbReference type="Pfam" id="PF08205">
    <property type="entry name" value="C2-set_2"/>
    <property type="match status" value="1"/>
</dbReference>
<dbReference type="InterPro" id="IPR007110">
    <property type="entry name" value="Ig-like_dom"/>
</dbReference>